<dbReference type="SMART" id="SM00368">
    <property type="entry name" value="LRR_RI"/>
    <property type="match status" value="2"/>
</dbReference>
<organism evidence="3 4">
    <name type="scientific">Adineta ricciae</name>
    <name type="common">Rotifer</name>
    <dbReference type="NCBI Taxonomy" id="249248"/>
    <lineage>
        <taxon>Eukaryota</taxon>
        <taxon>Metazoa</taxon>
        <taxon>Spiralia</taxon>
        <taxon>Gnathifera</taxon>
        <taxon>Rotifera</taxon>
        <taxon>Eurotatoria</taxon>
        <taxon>Bdelloidea</taxon>
        <taxon>Adinetida</taxon>
        <taxon>Adinetidae</taxon>
        <taxon>Adineta</taxon>
    </lineage>
</organism>
<proteinExistence type="inferred from homology"/>
<evidence type="ECO:0000313" key="4">
    <source>
        <dbReference type="Proteomes" id="UP000663828"/>
    </source>
</evidence>
<dbReference type="Pfam" id="PF23066">
    <property type="entry name" value="PH_21"/>
    <property type="match status" value="1"/>
</dbReference>
<dbReference type="Proteomes" id="UP000663828">
    <property type="component" value="Unassembled WGS sequence"/>
</dbReference>
<keyword evidence="4" id="KW-1185">Reference proteome</keyword>
<reference evidence="3" key="1">
    <citation type="submission" date="2021-02" db="EMBL/GenBank/DDBJ databases">
        <authorList>
            <person name="Nowell W R."/>
        </authorList>
    </citation>
    <scope>NUCLEOTIDE SEQUENCE</scope>
</reference>
<dbReference type="PANTHER" id="PTHR15665">
    <property type="entry name" value="ASTEROID PROTEIN"/>
    <property type="match status" value="1"/>
</dbReference>
<accession>A0A813UX10</accession>
<dbReference type="Gene3D" id="3.80.10.10">
    <property type="entry name" value="Ribonuclease Inhibitor"/>
    <property type="match status" value="1"/>
</dbReference>
<evidence type="ECO:0000256" key="1">
    <source>
        <dbReference type="ARBA" id="ARBA00007398"/>
    </source>
</evidence>
<dbReference type="Gene3D" id="3.40.50.1010">
    <property type="entry name" value="5'-nuclease"/>
    <property type="match status" value="1"/>
</dbReference>
<feature type="domain" description="C-Maf-inducing protein PH" evidence="2">
    <location>
        <begin position="72"/>
        <end position="195"/>
    </location>
</feature>
<dbReference type="PANTHER" id="PTHR15665:SF1">
    <property type="entry name" value="PROTEIN ASTEROID HOMOLOG 1"/>
    <property type="match status" value="1"/>
</dbReference>
<dbReference type="SUPFAM" id="SSF52047">
    <property type="entry name" value="RNI-like"/>
    <property type="match status" value="1"/>
</dbReference>
<dbReference type="InterPro" id="IPR026832">
    <property type="entry name" value="Asteroid"/>
</dbReference>
<dbReference type="InterPro" id="IPR032675">
    <property type="entry name" value="LRR_dom_sf"/>
</dbReference>
<evidence type="ECO:0000259" key="2">
    <source>
        <dbReference type="Pfam" id="PF23066"/>
    </source>
</evidence>
<gene>
    <name evidence="3" type="ORF">XAT740_LOCUS4385</name>
</gene>
<dbReference type="SUPFAM" id="SSF88723">
    <property type="entry name" value="PIN domain-like"/>
    <property type="match status" value="1"/>
</dbReference>
<dbReference type="EMBL" id="CAJNOR010000179">
    <property type="protein sequence ID" value="CAF0829501.1"/>
    <property type="molecule type" value="Genomic_DNA"/>
</dbReference>
<comment type="caution">
    <text evidence="3">The sequence shown here is derived from an EMBL/GenBank/DDBJ whole genome shotgun (WGS) entry which is preliminary data.</text>
</comment>
<dbReference type="InterPro" id="IPR056429">
    <property type="entry name" value="PH_CMIP"/>
</dbReference>
<protein>
    <recommendedName>
        <fullName evidence="2">C-Maf-inducing protein PH domain-containing protein</fullName>
    </recommendedName>
</protein>
<dbReference type="InterPro" id="IPR029060">
    <property type="entry name" value="PIN-like_dom_sf"/>
</dbReference>
<name>A0A813UX10_ADIRI</name>
<comment type="similarity">
    <text evidence="1">Belongs to the asteroid family.</text>
</comment>
<sequence>MENRLRLAAKSNAISSLSLSIEDTRGHYYSLSQNDSISLGTPTTSYAAAAATNTTTPSALCMLINGRRVQQHYKLLTDGVVQVCRVPHAKNIIEKIRFSRFLRRWEDHHIQLGQSEITSDNNEGYMDKPILYSSIEDVSIWSKAKVIDSEGRFCLRIVTNECIYFFQVNTLYLRDQWFYSIQWKRNKLKFERILRSANRPEVLLKEMTNMIDFALSTPIEDVEVHHFPTEIISEILQQQQYNLPRFVHENVIVALAPLLEKNYPSPEICDFFSRHCRDSPRSQIVIEMFTPVVQRILKHNTDFGKYPRMRIFVQDYLLALNSQNDGLRVVQDFIRRIHGPTMVCPFPRVLSNFVSVCLAAIYNFFEDRKNFRFDDKDSCRAYEEETETQLVCYTKMLQTMSSFDDWRPHLGLLLQSIPFPDEALAHDRFIEIFKNVVKHIVEDGRCEVHQTVLGIREGKEGWFEMFCLGGIACDDDGEMFSLMLSKLISCCCRKKRFLLSINKLLPALMLLALRENQSSLETLCAMLDLDAVENRDNKLQLISTLQSTPTGLKMYAKVCERLIALRELQQKGGPKKLTLPSRSTDNDLAKLLSSGSFGNLECLSLAFTNVTSACAEHLIKLPGLRYLNLWSTQFGDAGLELISEHLTRLQVLNLCETPVTDKGLAYLACMKMLRKLNLNSTHLSPLTFEALKEKLPALQECDIRYTDACLSLFYLKMGIRGFQTFIEQKLGLLREIELYNCNVLFDGNSIYHQMYKECHLTCLFGGEYDKFYVYCKQLFESFRLCQINVIVVFDGARLDDRKLATTLERSKKRIDYSTKLSVNIDLSPLLLRQTFINILDKMNIPYISALGEGDDECVSLANHLDCYLIARDSDYYCYNLHRGYVPFDYVDVNPIEKDSYHYLPARLFTIDYLLDEFPGLNHSTLSLACCLCGNDYIGPHVVQTIFNHIMETVTKVIEKKSKKALRTTHWYAMQWMKQFDNVELALEKSLEPIQGVSERTKVEKKLRSALQSYLNPSDTLIYRFASSTNENLLKNPYFVRLAQEYLQAFDLNDEQIRNEIDKVSCEIKSKCNHSIPSYIFDALTDLRLSESFIEILIHRRLICSALVELERESSIHVDAIPIILPCLAILLKWDDEQDNQSIVIYHRVLRQLKACTYSLDDYDETVSLDQLNFLSNFEREKLVCKCLKISFSLREQYSQIHSDYHLWLLSVHYWYYIRQLTPVYLYGIIISFVKSIYLQEKNTDHLEDIDPLSLPLDDKHNAIRMEEDTRRTILSKFKTMRKKVFDSKSFDCSIIHEFNCLQTIYIYTLKANEFFNRPFRCQMPAHVFLNGSFFYAFVEHYETKHNLNDAIAVLFQKQPKVLDIINNLYAAASLNIDA</sequence>
<evidence type="ECO:0000313" key="3">
    <source>
        <dbReference type="EMBL" id="CAF0829501.1"/>
    </source>
</evidence>